<organism evidence="3 4">
    <name type="scientific">Channa striata</name>
    <name type="common">Snakehead murrel</name>
    <name type="synonym">Ophicephalus striatus</name>
    <dbReference type="NCBI Taxonomy" id="64152"/>
    <lineage>
        <taxon>Eukaryota</taxon>
        <taxon>Metazoa</taxon>
        <taxon>Chordata</taxon>
        <taxon>Craniata</taxon>
        <taxon>Vertebrata</taxon>
        <taxon>Euteleostomi</taxon>
        <taxon>Actinopterygii</taxon>
        <taxon>Neopterygii</taxon>
        <taxon>Teleostei</taxon>
        <taxon>Neoteleostei</taxon>
        <taxon>Acanthomorphata</taxon>
        <taxon>Anabantaria</taxon>
        <taxon>Anabantiformes</taxon>
        <taxon>Channoidei</taxon>
        <taxon>Channidae</taxon>
        <taxon>Channa</taxon>
    </lineage>
</organism>
<dbReference type="SUPFAM" id="SSF48726">
    <property type="entry name" value="Immunoglobulin"/>
    <property type="match status" value="1"/>
</dbReference>
<dbReference type="Gene3D" id="2.60.40.10">
    <property type="entry name" value="Immunoglobulins"/>
    <property type="match status" value="1"/>
</dbReference>
<evidence type="ECO:0000256" key="1">
    <source>
        <dbReference type="SAM" id="MobiDB-lite"/>
    </source>
</evidence>
<accession>A0AA88T6W9</accession>
<dbReference type="Proteomes" id="UP001187415">
    <property type="component" value="Unassembled WGS sequence"/>
</dbReference>
<reference evidence="3" key="1">
    <citation type="submission" date="2023-07" db="EMBL/GenBank/DDBJ databases">
        <title>Chromosome-level Genome Assembly of Striped Snakehead (Channa striata).</title>
        <authorList>
            <person name="Liu H."/>
        </authorList>
    </citation>
    <scope>NUCLEOTIDE SEQUENCE</scope>
    <source>
        <strain evidence="3">Gz</strain>
        <tissue evidence="3">Muscle</tissue>
    </source>
</reference>
<dbReference type="EMBL" id="JAUPFM010000001">
    <property type="protein sequence ID" value="KAK2863613.1"/>
    <property type="molecule type" value="Genomic_DNA"/>
</dbReference>
<comment type="caution">
    <text evidence="3">The sequence shown here is derived from an EMBL/GenBank/DDBJ whole genome shotgun (WGS) entry which is preliminary data.</text>
</comment>
<keyword evidence="2" id="KW-0732">Signal</keyword>
<keyword evidence="4" id="KW-1185">Reference proteome</keyword>
<evidence type="ECO:0000256" key="2">
    <source>
        <dbReference type="SAM" id="SignalP"/>
    </source>
</evidence>
<evidence type="ECO:0008006" key="5">
    <source>
        <dbReference type="Google" id="ProtNLM"/>
    </source>
</evidence>
<feature type="signal peptide" evidence="2">
    <location>
        <begin position="1"/>
        <end position="15"/>
    </location>
</feature>
<name>A0AA88T6W9_CHASR</name>
<gene>
    <name evidence="3" type="ORF">Q5P01_003146</name>
</gene>
<dbReference type="InterPro" id="IPR013783">
    <property type="entry name" value="Ig-like_fold"/>
</dbReference>
<protein>
    <recommendedName>
        <fullName evidence="5">Ig-like domain-containing protein</fullName>
    </recommendedName>
</protein>
<feature type="chain" id="PRO_5041649803" description="Ig-like domain-containing protein" evidence="2">
    <location>
        <begin position="16"/>
        <end position="203"/>
    </location>
</feature>
<dbReference type="AlphaFoldDB" id="A0AA88T6W9"/>
<dbReference type="InterPro" id="IPR036179">
    <property type="entry name" value="Ig-like_dom_sf"/>
</dbReference>
<feature type="compositionally biased region" description="Basic and acidic residues" evidence="1">
    <location>
        <begin position="125"/>
        <end position="161"/>
    </location>
</feature>
<sequence>MKNVSVLVLSGLTLAEVFVNVSPNRAQFFTGESVSLSCDGVQGSAEWTLKRGRNKKNETCGPVKKDFGLFDGSSCIMSNLSPESDSGSYWCEDGAGQKSPKVDIHVSVRQNEVYLHEMESDLMRWSHSNKASDGKEQRMEEKKMEMRKGKERGNFQQDRVKQQGRRTKNKIKGDAGKEDVEEEDKEENAEKNEDGEQEEEEEE</sequence>
<evidence type="ECO:0000313" key="4">
    <source>
        <dbReference type="Proteomes" id="UP001187415"/>
    </source>
</evidence>
<feature type="region of interest" description="Disordered" evidence="1">
    <location>
        <begin position="125"/>
        <end position="203"/>
    </location>
</feature>
<proteinExistence type="predicted"/>
<evidence type="ECO:0000313" key="3">
    <source>
        <dbReference type="EMBL" id="KAK2863613.1"/>
    </source>
</evidence>